<dbReference type="PROSITE" id="PS50127">
    <property type="entry name" value="UBC_2"/>
    <property type="match status" value="1"/>
</dbReference>
<evidence type="ECO:0000313" key="2">
    <source>
        <dbReference type="EMBL" id="KMS93694.1"/>
    </source>
</evidence>
<keyword evidence="3" id="KW-1185">Reference proteome</keyword>
<dbReference type="OrthoDB" id="7851174at2759"/>
<evidence type="ECO:0000259" key="1">
    <source>
        <dbReference type="PROSITE" id="PS50127"/>
    </source>
</evidence>
<dbReference type="InterPro" id="IPR000608">
    <property type="entry name" value="UBC"/>
</dbReference>
<dbReference type="AlphaFoldDB" id="A0A0J8AXY4"/>
<dbReference type="EMBL" id="KQ099973">
    <property type="protein sequence ID" value="KMS93694.1"/>
    <property type="molecule type" value="Genomic_DNA"/>
</dbReference>
<feature type="domain" description="UBC core" evidence="1">
    <location>
        <begin position="10"/>
        <end position="91"/>
    </location>
</feature>
<accession>A0A0J8AXY4</accession>
<dbReference type="Proteomes" id="UP000035740">
    <property type="component" value="Unassembled WGS sequence"/>
</dbReference>
<dbReference type="SUPFAM" id="SSF54495">
    <property type="entry name" value="UBC-like"/>
    <property type="match status" value="1"/>
</dbReference>
<reference evidence="2 3" key="1">
    <citation type="journal article" date="2014" name="Nature">
        <title>The genome of the recently domesticated crop plant sugar beet (Beta vulgaris).</title>
        <authorList>
            <person name="Dohm J.C."/>
            <person name="Minoche A.E."/>
            <person name="Holtgrawe D."/>
            <person name="Capella-Gutierrez S."/>
            <person name="Zakrzewski F."/>
            <person name="Tafer H."/>
            <person name="Rupp O."/>
            <person name="Sorensen T.R."/>
            <person name="Stracke R."/>
            <person name="Reinhardt R."/>
            <person name="Goesmann A."/>
            <person name="Kraft T."/>
            <person name="Schulz B."/>
            <person name="Stadler P.F."/>
            <person name="Schmidt T."/>
            <person name="Gabaldon T."/>
            <person name="Lehrach H."/>
            <person name="Weisshaar B."/>
            <person name="Himmelbauer H."/>
        </authorList>
    </citation>
    <scope>NUCLEOTIDE SEQUENCE [LARGE SCALE GENOMIC DNA]</scope>
    <source>
        <tissue evidence="2">Taproot</tissue>
    </source>
</reference>
<sequence length="91" mass="10457">FRSSPMSTAALSRRIVKETQRLLKEPVPGIVCIPDENNIRYFHIEIDGPADTPYYGGVFRIEMFLPDTCVFFHRYELLFCSLTGVRSNEPS</sequence>
<organism evidence="2 3">
    <name type="scientific">Beta vulgaris subsp. vulgaris</name>
    <name type="common">Beet</name>
    <dbReference type="NCBI Taxonomy" id="3555"/>
    <lineage>
        <taxon>Eukaryota</taxon>
        <taxon>Viridiplantae</taxon>
        <taxon>Streptophyta</taxon>
        <taxon>Embryophyta</taxon>
        <taxon>Tracheophyta</taxon>
        <taxon>Spermatophyta</taxon>
        <taxon>Magnoliopsida</taxon>
        <taxon>eudicotyledons</taxon>
        <taxon>Gunneridae</taxon>
        <taxon>Pentapetalae</taxon>
        <taxon>Caryophyllales</taxon>
        <taxon>Chenopodiaceae</taxon>
        <taxon>Betoideae</taxon>
        <taxon>Beta</taxon>
    </lineage>
</organism>
<protein>
    <recommendedName>
        <fullName evidence="1">UBC core domain-containing protein</fullName>
    </recommendedName>
</protein>
<proteinExistence type="predicted"/>
<feature type="non-terminal residue" evidence="2">
    <location>
        <position position="1"/>
    </location>
</feature>
<name>A0A0J8AXY4_BETVV</name>
<dbReference type="InterPro" id="IPR016135">
    <property type="entry name" value="UBQ-conjugating_enzyme/RWD"/>
</dbReference>
<dbReference type="Gramene" id="KMS93694">
    <property type="protein sequence ID" value="KMS93694"/>
    <property type="gene ID" value="BVRB_028900"/>
</dbReference>
<dbReference type="Gene3D" id="3.10.110.10">
    <property type="entry name" value="Ubiquitin Conjugating Enzyme"/>
    <property type="match status" value="1"/>
</dbReference>
<gene>
    <name evidence="2" type="ORF">BVRB_028900</name>
</gene>
<dbReference type="Pfam" id="PF00179">
    <property type="entry name" value="UQ_con"/>
    <property type="match status" value="1"/>
</dbReference>
<dbReference type="eggNOG" id="KOG0417">
    <property type="taxonomic scope" value="Eukaryota"/>
</dbReference>
<evidence type="ECO:0000313" key="3">
    <source>
        <dbReference type="Proteomes" id="UP000035740"/>
    </source>
</evidence>